<dbReference type="GO" id="GO:0016020">
    <property type="term" value="C:membrane"/>
    <property type="evidence" value="ECO:0007669"/>
    <property type="project" value="UniProtKB-SubCell"/>
</dbReference>
<feature type="region of interest" description="Disordered" evidence="10">
    <location>
        <begin position="104"/>
        <end position="228"/>
    </location>
</feature>
<accession>A0A9C6WVT8</accession>
<dbReference type="Proteomes" id="UP000504606">
    <property type="component" value="Unplaced"/>
</dbReference>
<evidence type="ECO:0000313" key="13">
    <source>
        <dbReference type="Proteomes" id="UP000504606"/>
    </source>
</evidence>
<feature type="compositionally biased region" description="Pro residues" evidence="10">
    <location>
        <begin position="17"/>
        <end position="39"/>
    </location>
</feature>
<proteinExistence type="inferred from homology"/>
<dbReference type="CTD" id="37447"/>
<protein>
    <recommendedName>
        <fullName evidence="9">Syndecan</fullName>
    </recommendedName>
</protein>
<dbReference type="GeneID" id="113211214"/>
<dbReference type="OrthoDB" id="10044468at2759"/>
<evidence type="ECO:0000256" key="2">
    <source>
        <dbReference type="ARBA" id="ARBA00005343"/>
    </source>
</evidence>
<organism evidence="13 14">
    <name type="scientific">Frankliniella occidentalis</name>
    <name type="common">Western flower thrips</name>
    <name type="synonym">Euthrips occidentalis</name>
    <dbReference type="NCBI Taxonomy" id="133901"/>
    <lineage>
        <taxon>Eukaryota</taxon>
        <taxon>Metazoa</taxon>
        <taxon>Ecdysozoa</taxon>
        <taxon>Arthropoda</taxon>
        <taxon>Hexapoda</taxon>
        <taxon>Insecta</taxon>
        <taxon>Pterygota</taxon>
        <taxon>Neoptera</taxon>
        <taxon>Paraneoptera</taxon>
        <taxon>Thysanoptera</taxon>
        <taxon>Terebrantia</taxon>
        <taxon>Thripoidea</taxon>
        <taxon>Thripidae</taxon>
        <taxon>Frankliniella</taxon>
    </lineage>
</organism>
<gene>
    <name evidence="14" type="primary">LOC113211214</name>
</gene>
<keyword evidence="13" id="KW-1185">Reference proteome</keyword>
<dbReference type="GO" id="GO:0009986">
    <property type="term" value="C:cell surface"/>
    <property type="evidence" value="ECO:0007669"/>
    <property type="project" value="TreeGrafter"/>
</dbReference>
<evidence type="ECO:0000313" key="14">
    <source>
        <dbReference type="RefSeq" id="XP_052120709.1"/>
    </source>
</evidence>
<dbReference type="AlphaFoldDB" id="A0A9C6WVT8"/>
<sequence length="309" mass="32919">MAHEPGRGRRGRRVLIAPPPRPPPGSAPLPAPHTGPVPQHPARQQQGCSIRRRAVWLSVTVRRALLFVLPLDCGGAAVSSCLARSTSASTPSWKLKDEIYLDDAADGSGDGPRGDFKGDLEASGSGGGPAGEDDDEDYARKGSDVTHKGSPDVDLTERNRLDETTRTQTNVENAPVYPEQDLSGSSSNANSNSNSNQDLTLSGGTGGTRVQTEVEENGLGPEDERTGNEGVYIMSQKPEERAASFFAQPGILAAVIGGAVVGLLCAILVVMFIVYRMRKKDEGSYALDEPKRSPTVNSYSKNTNREFFA</sequence>
<keyword evidence="4 9" id="KW-0654">Proteoglycan</keyword>
<feature type="compositionally biased region" description="Low complexity" evidence="10">
    <location>
        <begin position="183"/>
        <end position="196"/>
    </location>
</feature>
<keyword evidence="6 11" id="KW-0472">Membrane</keyword>
<feature type="region of interest" description="Disordered" evidence="10">
    <location>
        <begin position="1"/>
        <end position="48"/>
    </location>
</feature>
<feature type="region of interest" description="Disordered" evidence="10">
    <location>
        <begin position="285"/>
        <end position="309"/>
    </location>
</feature>
<evidence type="ECO:0000256" key="3">
    <source>
        <dbReference type="ARBA" id="ARBA00022692"/>
    </source>
</evidence>
<feature type="domain" description="Neurexin/syndecan/glycophorin C" evidence="12">
    <location>
        <begin position="274"/>
        <end position="292"/>
    </location>
</feature>
<evidence type="ECO:0000256" key="10">
    <source>
        <dbReference type="SAM" id="MobiDB-lite"/>
    </source>
</evidence>
<dbReference type="Pfam" id="PF01034">
    <property type="entry name" value="Syndecan"/>
    <property type="match status" value="1"/>
</dbReference>
<dbReference type="InterPro" id="IPR001050">
    <property type="entry name" value="Syndecan"/>
</dbReference>
<evidence type="ECO:0000256" key="4">
    <source>
        <dbReference type="ARBA" id="ARBA00022974"/>
    </source>
</evidence>
<evidence type="ECO:0000256" key="1">
    <source>
        <dbReference type="ARBA" id="ARBA00004479"/>
    </source>
</evidence>
<feature type="compositionally biased region" description="Basic and acidic residues" evidence="10">
    <location>
        <begin position="138"/>
        <end position="165"/>
    </location>
</feature>
<keyword evidence="3 9" id="KW-0812">Transmembrane</keyword>
<feature type="transmembrane region" description="Helical" evidence="11">
    <location>
        <begin position="251"/>
        <end position="275"/>
    </location>
</feature>
<dbReference type="PANTHER" id="PTHR10915:SF1">
    <property type="entry name" value="SYNDECAN"/>
    <property type="match status" value="1"/>
</dbReference>
<evidence type="ECO:0000256" key="11">
    <source>
        <dbReference type="SAM" id="Phobius"/>
    </source>
</evidence>
<reference evidence="14" key="1">
    <citation type="submission" date="2025-08" db="UniProtKB">
        <authorList>
            <consortium name="RefSeq"/>
        </authorList>
    </citation>
    <scope>IDENTIFICATION</scope>
    <source>
        <tissue evidence="14">Whole organism</tissue>
    </source>
</reference>
<evidence type="ECO:0000256" key="9">
    <source>
        <dbReference type="RuleBase" id="RU000649"/>
    </source>
</evidence>
<dbReference type="RefSeq" id="XP_052120709.1">
    <property type="nucleotide sequence ID" value="XM_052264749.1"/>
</dbReference>
<dbReference type="SMART" id="SM00294">
    <property type="entry name" value="4.1m"/>
    <property type="match status" value="1"/>
</dbReference>
<comment type="similarity">
    <text evidence="2 9">Belongs to the syndecan proteoglycan family.</text>
</comment>
<dbReference type="GO" id="GO:0016477">
    <property type="term" value="P:cell migration"/>
    <property type="evidence" value="ECO:0007669"/>
    <property type="project" value="TreeGrafter"/>
</dbReference>
<dbReference type="InterPro" id="IPR030479">
    <property type="entry name" value="Syndecan_CS"/>
</dbReference>
<evidence type="ECO:0000256" key="5">
    <source>
        <dbReference type="ARBA" id="ARBA00022989"/>
    </source>
</evidence>
<comment type="subcellular location">
    <subcellularLocation>
        <location evidence="1 9">Membrane</location>
        <topology evidence="1 9">Single-pass type I membrane protein</topology>
    </subcellularLocation>
</comment>
<comment type="function">
    <text evidence="9">Cell surface proteoglycan.</text>
</comment>
<dbReference type="PROSITE" id="PS00964">
    <property type="entry name" value="SYNDECAN"/>
    <property type="match status" value="1"/>
</dbReference>
<keyword evidence="7 9" id="KW-0325">Glycoprotein</keyword>
<dbReference type="PANTHER" id="PTHR10915">
    <property type="entry name" value="SYNDECAN"/>
    <property type="match status" value="1"/>
</dbReference>
<dbReference type="InterPro" id="IPR003585">
    <property type="entry name" value="Neurexin-like"/>
</dbReference>
<evidence type="ECO:0000256" key="7">
    <source>
        <dbReference type="ARBA" id="ARBA00023180"/>
    </source>
</evidence>
<name>A0A9C6WVT8_FRAOC</name>
<evidence type="ECO:0000256" key="6">
    <source>
        <dbReference type="ARBA" id="ARBA00023136"/>
    </source>
</evidence>
<dbReference type="InterPro" id="IPR027789">
    <property type="entry name" value="Syndecan/Neurexin_dom"/>
</dbReference>
<keyword evidence="8 9" id="KW-0357">Heparan sulfate</keyword>
<evidence type="ECO:0000256" key="8">
    <source>
        <dbReference type="ARBA" id="ARBA00023207"/>
    </source>
</evidence>
<evidence type="ECO:0000259" key="12">
    <source>
        <dbReference type="SMART" id="SM00294"/>
    </source>
</evidence>
<keyword evidence="5 11" id="KW-1133">Transmembrane helix</keyword>